<keyword evidence="5" id="KW-0805">Transcription regulation</keyword>
<feature type="region of interest" description="Disordered" evidence="8">
    <location>
        <begin position="205"/>
        <end position="235"/>
    </location>
</feature>
<dbReference type="SMART" id="SM00412">
    <property type="entry name" value="Cu_FIST"/>
    <property type="match status" value="1"/>
</dbReference>
<keyword evidence="7" id="KW-0539">Nucleus</keyword>
<feature type="region of interest" description="Disordered" evidence="8">
    <location>
        <begin position="95"/>
        <end position="117"/>
    </location>
</feature>
<dbReference type="PRINTS" id="PR00617">
    <property type="entry name" value="COPPERFIST"/>
</dbReference>
<dbReference type="Gene3D" id="3.90.430.10">
    <property type="entry name" value="Copper fist DNA-binding domain"/>
    <property type="match status" value="1"/>
</dbReference>
<dbReference type="OrthoDB" id="5600085at2759"/>
<feature type="compositionally biased region" description="Polar residues" evidence="8">
    <location>
        <begin position="205"/>
        <end position="218"/>
    </location>
</feature>
<dbReference type="SMART" id="SM01090">
    <property type="entry name" value="Copper-fist"/>
    <property type="match status" value="1"/>
</dbReference>
<dbReference type="GO" id="GO:0006878">
    <property type="term" value="P:intracellular copper ion homeostasis"/>
    <property type="evidence" value="ECO:0007669"/>
    <property type="project" value="TreeGrafter"/>
</dbReference>
<dbReference type="PROSITE" id="PS50073">
    <property type="entry name" value="COPPER_FIST_2"/>
    <property type="match status" value="1"/>
</dbReference>
<feature type="compositionally biased region" description="Low complexity" evidence="8">
    <location>
        <begin position="95"/>
        <end position="106"/>
    </location>
</feature>
<dbReference type="GO" id="GO:0005507">
    <property type="term" value="F:copper ion binding"/>
    <property type="evidence" value="ECO:0007669"/>
    <property type="project" value="InterPro"/>
</dbReference>
<evidence type="ECO:0000256" key="2">
    <source>
        <dbReference type="ARBA" id="ARBA00022723"/>
    </source>
</evidence>
<sequence>MPFDENGVKWSCEPCIRGHRSSKCAHYDRLMVSVGKAGRPLSKCPHVEGSCNCKRLGAFMVAIPKGSSCYCRPVYKMILGQNGTTPAPLDMIAAPSASASSASPSPNKIQKSSKKHVKTAPEQVTRALQTIPEFHQNALQYGSSPLMNPYTPQALTPGYPYNATGTLTHPNTFPLTNDFSNGLGLATSGFAAGAFHSNSFQSPVQPEAHMQTSGSCCSKSRRESPSGIKAEPNIVAPNPYTVSPLATSPVAEASASTWQGFSNIDGHFSSVDPTPNGFHTGFASHTSPTNHASIGFEQVPMAQPELAAALELTNPGLTNHTSGVPHSCNCGPECNCFACPDHPYNDITVQHVQEMGRIIAQDSQILRNGSQQENTQANGLGSSESQMSQTLAEPENDLQNNLDPMPAGSCCSTDNGPSDGDPHTQALESFTTDHLMVPDAYYTYEYQVGLPGACAGEAGNCQCGPSCSCLGCLTHGNI</sequence>
<dbReference type="GO" id="GO:0005634">
    <property type="term" value="C:nucleus"/>
    <property type="evidence" value="ECO:0007669"/>
    <property type="project" value="UniProtKB-SubCell"/>
</dbReference>
<evidence type="ECO:0000256" key="8">
    <source>
        <dbReference type="SAM" id="MobiDB-lite"/>
    </source>
</evidence>
<dbReference type="Pfam" id="PF00649">
    <property type="entry name" value="Copper-fist"/>
    <property type="match status" value="1"/>
</dbReference>
<dbReference type="PANTHER" id="PTHR28088:SF9">
    <property type="entry name" value="TRANSCRIPTION FACTOR GRISEA, PUTATIVE (AFU_ORTHOLOGUE AFUA_1G13190)-RELATED"/>
    <property type="match status" value="1"/>
</dbReference>
<dbReference type="InterPro" id="IPR036395">
    <property type="entry name" value="Cu_fist_DNA-bd_dom_sf"/>
</dbReference>
<keyword evidence="11" id="KW-1185">Reference proteome</keyword>
<dbReference type="RefSeq" id="XP_026606814.1">
    <property type="nucleotide sequence ID" value="XM_026743651.1"/>
</dbReference>
<dbReference type="GO" id="GO:0045944">
    <property type="term" value="P:positive regulation of transcription by RNA polymerase II"/>
    <property type="evidence" value="ECO:0007669"/>
    <property type="project" value="TreeGrafter"/>
</dbReference>
<dbReference type="PANTHER" id="PTHR28088">
    <property type="entry name" value="TRANSCRIPTIONAL ACTIVATOR HAA1-RELATED"/>
    <property type="match status" value="1"/>
</dbReference>
<keyword evidence="4" id="KW-0186">Copper</keyword>
<evidence type="ECO:0000313" key="10">
    <source>
        <dbReference type="EMBL" id="RDW89860.1"/>
    </source>
</evidence>
<dbReference type="AlphaFoldDB" id="A0A3D8SU60"/>
<keyword evidence="3" id="KW-0862">Zinc</keyword>
<organism evidence="10 11">
    <name type="scientific">Aspergillus mulundensis</name>
    <dbReference type="NCBI Taxonomy" id="1810919"/>
    <lineage>
        <taxon>Eukaryota</taxon>
        <taxon>Fungi</taxon>
        <taxon>Dikarya</taxon>
        <taxon>Ascomycota</taxon>
        <taxon>Pezizomycotina</taxon>
        <taxon>Eurotiomycetes</taxon>
        <taxon>Eurotiomycetidae</taxon>
        <taxon>Eurotiales</taxon>
        <taxon>Aspergillaceae</taxon>
        <taxon>Aspergillus</taxon>
        <taxon>Aspergillus subgen. Nidulantes</taxon>
    </lineage>
</organism>
<dbReference type="EMBL" id="PVWQ01000002">
    <property type="protein sequence ID" value="RDW89860.1"/>
    <property type="molecule type" value="Genomic_DNA"/>
</dbReference>
<evidence type="ECO:0000259" key="9">
    <source>
        <dbReference type="PROSITE" id="PS50073"/>
    </source>
</evidence>
<dbReference type="SUPFAM" id="SSF57879">
    <property type="entry name" value="Zinc domain conserved in yeast copper-regulated transcription factors"/>
    <property type="match status" value="1"/>
</dbReference>
<evidence type="ECO:0000256" key="6">
    <source>
        <dbReference type="ARBA" id="ARBA00023163"/>
    </source>
</evidence>
<comment type="subcellular location">
    <subcellularLocation>
        <location evidence="1">Nucleus</location>
    </subcellularLocation>
</comment>
<comment type="caution">
    <text evidence="10">The sequence shown here is derived from an EMBL/GenBank/DDBJ whole genome shotgun (WGS) entry which is preliminary data.</text>
</comment>
<dbReference type="FunFam" id="3.90.430.10:FF:000001">
    <property type="entry name" value="Copper fist DNA-binding protein"/>
    <property type="match status" value="1"/>
</dbReference>
<feature type="region of interest" description="Disordered" evidence="8">
    <location>
        <begin position="369"/>
        <end position="398"/>
    </location>
</feature>
<gene>
    <name evidence="10" type="ORF">DSM5745_01635</name>
</gene>
<proteinExistence type="predicted"/>
<evidence type="ECO:0000256" key="1">
    <source>
        <dbReference type="ARBA" id="ARBA00004123"/>
    </source>
</evidence>
<dbReference type="Proteomes" id="UP000256690">
    <property type="component" value="Unassembled WGS sequence"/>
</dbReference>
<accession>A0A3D8SU60</accession>
<evidence type="ECO:0000256" key="3">
    <source>
        <dbReference type="ARBA" id="ARBA00022833"/>
    </source>
</evidence>
<evidence type="ECO:0000313" key="11">
    <source>
        <dbReference type="Proteomes" id="UP000256690"/>
    </source>
</evidence>
<protein>
    <recommendedName>
        <fullName evidence="9">Copper-fist domain-containing protein</fullName>
    </recommendedName>
</protein>
<reference evidence="10 11" key="1">
    <citation type="journal article" date="2018" name="IMA Fungus">
        <title>IMA Genome-F 9: Draft genome sequence of Annulohypoxylon stygium, Aspergillus mulundensis, Berkeleyomyces basicola (syn. Thielaviopsis basicola), Ceratocystis smalleyi, two Cercospora beticola strains, Coleophoma cylindrospora, Fusarium fracticaudum, Phialophora cf. hyalina, and Morchella septimelata.</title>
        <authorList>
            <person name="Wingfield B.D."/>
            <person name="Bills G.F."/>
            <person name="Dong Y."/>
            <person name="Huang W."/>
            <person name="Nel W.J."/>
            <person name="Swalarsk-Parry B.S."/>
            <person name="Vaghefi N."/>
            <person name="Wilken P.M."/>
            <person name="An Z."/>
            <person name="de Beer Z.W."/>
            <person name="De Vos L."/>
            <person name="Chen L."/>
            <person name="Duong T.A."/>
            <person name="Gao Y."/>
            <person name="Hammerbacher A."/>
            <person name="Kikkert J.R."/>
            <person name="Li Y."/>
            <person name="Li H."/>
            <person name="Li K."/>
            <person name="Li Q."/>
            <person name="Liu X."/>
            <person name="Ma X."/>
            <person name="Naidoo K."/>
            <person name="Pethybridge S.J."/>
            <person name="Sun J."/>
            <person name="Steenkamp E.T."/>
            <person name="van der Nest M.A."/>
            <person name="van Wyk S."/>
            <person name="Wingfield M.J."/>
            <person name="Xiong C."/>
            <person name="Yue Q."/>
            <person name="Zhang X."/>
        </authorList>
    </citation>
    <scope>NUCLEOTIDE SEQUENCE [LARGE SCALE GENOMIC DNA]</scope>
    <source>
        <strain evidence="10 11">DSM 5745</strain>
    </source>
</reference>
<feature type="domain" description="Copper-fist" evidence="9">
    <location>
        <begin position="6"/>
        <end position="41"/>
    </location>
</feature>
<evidence type="ECO:0000256" key="7">
    <source>
        <dbReference type="ARBA" id="ARBA00023242"/>
    </source>
</evidence>
<dbReference type="InterPro" id="IPR001083">
    <property type="entry name" value="Cu_fist_DNA-bd_dom"/>
</dbReference>
<dbReference type="STRING" id="1810919.A0A3D8SU60"/>
<dbReference type="GO" id="GO:0006879">
    <property type="term" value="P:intracellular iron ion homeostasis"/>
    <property type="evidence" value="ECO:0007669"/>
    <property type="project" value="TreeGrafter"/>
</dbReference>
<dbReference type="GeneID" id="38112005"/>
<keyword evidence="6" id="KW-0804">Transcription</keyword>
<dbReference type="GO" id="GO:0000978">
    <property type="term" value="F:RNA polymerase II cis-regulatory region sequence-specific DNA binding"/>
    <property type="evidence" value="ECO:0007669"/>
    <property type="project" value="TreeGrafter"/>
</dbReference>
<dbReference type="InterPro" id="IPR051763">
    <property type="entry name" value="Copper_Homeo_Regul"/>
</dbReference>
<evidence type="ECO:0000256" key="5">
    <source>
        <dbReference type="ARBA" id="ARBA00023015"/>
    </source>
</evidence>
<name>A0A3D8SU60_9EURO</name>
<keyword evidence="2" id="KW-0479">Metal-binding</keyword>
<evidence type="ECO:0000256" key="4">
    <source>
        <dbReference type="ARBA" id="ARBA00023008"/>
    </source>
</evidence>
<dbReference type="GO" id="GO:0000981">
    <property type="term" value="F:DNA-binding transcription factor activity, RNA polymerase II-specific"/>
    <property type="evidence" value="ECO:0007669"/>
    <property type="project" value="TreeGrafter"/>
</dbReference>